<dbReference type="EMBL" id="JBAMZL010000009">
    <property type="protein sequence ID" value="KAL0513495.1"/>
    <property type="molecule type" value="Genomic_DNA"/>
</dbReference>
<sequence>MLKEAVRSILSCTAAPATLSPILPADAPVVDLEMYAATTLEPHPEVATAIHSGGGHSHTRGATPRTDASTPATVVCDAVRGATVRSHCSLHRIA</sequence>
<comment type="caution">
    <text evidence="2">The sequence shown here is derived from an EMBL/GenBank/DDBJ whole genome shotgun (WGS) entry which is preliminary data.</text>
</comment>
<name>A0AAW3AWB5_9TRYP</name>
<evidence type="ECO:0000313" key="3">
    <source>
        <dbReference type="Proteomes" id="UP001482455"/>
    </source>
</evidence>
<evidence type="ECO:0000313" key="2">
    <source>
        <dbReference type="EMBL" id="KAL0513495.1"/>
    </source>
</evidence>
<evidence type="ECO:0000256" key="1">
    <source>
        <dbReference type="SAM" id="MobiDB-lite"/>
    </source>
</evidence>
<protein>
    <submittedName>
        <fullName evidence="2">Uncharacterized protein</fullName>
    </submittedName>
</protein>
<feature type="region of interest" description="Disordered" evidence="1">
    <location>
        <begin position="47"/>
        <end position="71"/>
    </location>
</feature>
<dbReference type="AlphaFoldDB" id="A0AAW3AWB5"/>
<keyword evidence="3" id="KW-1185">Reference proteome</keyword>
<proteinExistence type="predicted"/>
<gene>
    <name evidence="2" type="ORF">Q4I30_001378</name>
</gene>
<accession>A0AAW3AWB5</accession>
<organism evidence="2 3">
    <name type="scientific">Leishmania utingensis</name>
    <dbReference type="NCBI Taxonomy" id="653362"/>
    <lineage>
        <taxon>Eukaryota</taxon>
        <taxon>Discoba</taxon>
        <taxon>Euglenozoa</taxon>
        <taxon>Kinetoplastea</taxon>
        <taxon>Metakinetoplastina</taxon>
        <taxon>Trypanosomatida</taxon>
        <taxon>Trypanosomatidae</taxon>
        <taxon>Leishmaniinae</taxon>
        <taxon>Leishmania</taxon>
    </lineage>
</organism>
<reference evidence="2 3" key="1">
    <citation type="submission" date="2024-02" db="EMBL/GenBank/DDBJ databases">
        <title>FIRST GENOME SEQUENCES OF Leishmania (Viannia) shawi, Leishmania (Viannia) lindenbergi AND Leishmania (Viannia) utingensis.</title>
        <authorList>
            <person name="Resadore F."/>
            <person name="Custodio M.G.F."/>
            <person name="Boite M.C."/>
            <person name="Cupolillo E."/>
            <person name="Ferreira G.E.M."/>
        </authorList>
    </citation>
    <scope>NUCLEOTIDE SEQUENCE [LARGE SCALE GENOMIC DNA]</scope>
    <source>
        <strain evidence="2 3">ITUB/BR/1977/M4964</strain>
    </source>
</reference>
<dbReference type="Proteomes" id="UP001482455">
    <property type="component" value="Unassembled WGS sequence"/>
</dbReference>